<gene>
    <name evidence="4" type="ORF">G7057_01665</name>
</gene>
<keyword evidence="3" id="KW-1133">Transmembrane helix</keyword>
<dbReference type="PANTHER" id="PTHR34295:SF1">
    <property type="entry name" value="BIOTIN TRANSPORTER BIOY"/>
    <property type="match status" value="1"/>
</dbReference>
<evidence type="ECO:0000256" key="1">
    <source>
        <dbReference type="ARBA" id="ARBA00010692"/>
    </source>
</evidence>
<proteinExistence type="inferred from homology"/>
<keyword evidence="5" id="KW-1185">Reference proteome</keyword>
<dbReference type="GO" id="GO:0005886">
    <property type="term" value="C:plasma membrane"/>
    <property type="evidence" value="ECO:0007669"/>
    <property type="project" value="UniProtKB-SubCell"/>
</dbReference>
<feature type="transmembrane region" description="Helical" evidence="3">
    <location>
        <begin position="71"/>
        <end position="93"/>
    </location>
</feature>
<keyword evidence="2" id="KW-0813">Transport</keyword>
<dbReference type="Pfam" id="PF02632">
    <property type="entry name" value="BioY"/>
    <property type="match status" value="1"/>
</dbReference>
<feature type="transmembrane region" description="Helical" evidence="3">
    <location>
        <begin position="105"/>
        <end position="129"/>
    </location>
</feature>
<name>A0A6G7K7T9_9LACT</name>
<dbReference type="RefSeq" id="WP_166160795.1">
    <property type="nucleotide sequence ID" value="NZ_CP049740.1"/>
</dbReference>
<dbReference type="PIRSF" id="PIRSF016661">
    <property type="entry name" value="BioY"/>
    <property type="match status" value="1"/>
</dbReference>
<evidence type="ECO:0000313" key="4">
    <source>
        <dbReference type="EMBL" id="QII81307.1"/>
    </source>
</evidence>
<protein>
    <recommendedName>
        <fullName evidence="2">Biotin transporter</fullName>
    </recommendedName>
</protein>
<comment type="subcellular location">
    <subcellularLocation>
        <location evidence="2">Cell membrane</location>
        <topology evidence="2">Multi-pass membrane protein</topology>
    </subcellularLocation>
</comment>
<dbReference type="KEGG" id="jar:G7057_01665"/>
<accession>A0A6G7K7T9</accession>
<sequence length="170" mass="18407">MKLNTRDLSKISLMAALSFIGSFISIPIGPVPVTLQTLFVLLTALLLNPQSAFFAQLLHLLLSVLVRGGQIFLSPSFGFLIAFIIVAPVISYLKKTGKVTADRYLVILATGLIYVIGTPYMAIILNVFLELGLSFSQLLISGVLLFLPGDGIKAVLAVVLANRLRKIIKH</sequence>
<feature type="transmembrane region" description="Helical" evidence="3">
    <location>
        <begin position="12"/>
        <end position="31"/>
    </location>
</feature>
<keyword evidence="2" id="KW-1003">Cell membrane</keyword>
<dbReference type="PANTHER" id="PTHR34295">
    <property type="entry name" value="BIOTIN TRANSPORTER BIOY"/>
    <property type="match status" value="1"/>
</dbReference>
<dbReference type="GO" id="GO:0015225">
    <property type="term" value="F:biotin transmembrane transporter activity"/>
    <property type="evidence" value="ECO:0007669"/>
    <property type="project" value="UniProtKB-UniRule"/>
</dbReference>
<dbReference type="Proteomes" id="UP000501451">
    <property type="component" value="Chromosome"/>
</dbReference>
<evidence type="ECO:0000256" key="3">
    <source>
        <dbReference type="SAM" id="Phobius"/>
    </source>
</evidence>
<dbReference type="AlphaFoldDB" id="A0A6G7K7T9"/>
<keyword evidence="2 3" id="KW-0472">Membrane</keyword>
<feature type="transmembrane region" description="Helical" evidence="3">
    <location>
        <begin position="135"/>
        <end position="161"/>
    </location>
</feature>
<keyword evidence="3" id="KW-0812">Transmembrane</keyword>
<reference evidence="4 5" key="1">
    <citation type="journal article" date="2017" name="Int. J. Syst. Evol. Microbiol.">
        <title>Jeotgalibaca porci sp. nov. and Jeotgalibaca arthritidis sp. nov., isolated from pigs, and emended description of the genus Jeotgalibaca.</title>
        <authorList>
            <person name="Zamora L."/>
            <person name="Perez-Sancho M."/>
            <person name="Dominguez L."/>
            <person name="Fernandez-Garayzabal J.F."/>
            <person name="Vela A.I."/>
        </authorList>
    </citation>
    <scope>NUCLEOTIDE SEQUENCE [LARGE SCALE GENOMIC DNA]</scope>
    <source>
        <strain evidence="4 5">CECT 9157</strain>
    </source>
</reference>
<dbReference type="EMBL" id="CP049740">
    <property type="protein sequence ID" value="QII81307.1"/>
    <property type="molecule type" value="Genomic_DNA"/>
</dbReference>
<dbReference type="InterPro" id="IPR003784">
    <property type="entry name" value="BioY"/>
</dbReference>
<organism evidence="4 5">
    <name type="scientific">Jeotgalibaca arthritidis</name>
    <dbReference type="NCBI Taxonomy" id="1868794"/>
    <lineage>
        <taxon>Bacteria</taxon>
        <taxon>Bacillati</taxon>
        <taxon>Bacillota</taxon>
        <taxon>Bacilli</taxon>
        <taxon>Lactobacillales</taxon>
        <taxon>Carnobacteriaceae</taxon>
        <taxon>Jeotgalibaca</taxon>
    </lineage>
</organism>
<evidence type="ECO:0000313" key="5">
    <source>
        <dbReference type="Proteomes" id="UP000501451"/>
    </source>
</evidence>
<evidence type="ECO:0000256" key="2">
    <source>
        <dbReference type="PIRNR" id="PIRNR016661"/>
    </source>
</evidence>
<dbReference type="Gene3D" id="1.10.1760.20">
    <property type="match status" value="1"/>
</dbReference>
<comment type="similarity">
    <text evidence="1 2">Belongs to the BioY family.</text>
</comment>